<dbReference type="OrthoDB" id="443402at2759"/>
<accession>A0A9W9FUT0</accession>
<evidence type="ECO:0000256" key="1">
    <source>
        <dbReference type="ARBA" id="ARBA00022737"/>
    </source>
</evidence>
<sequence>MDPLSALSVASSVISFVDFGSKLVSQFNEIKGTYNGEPPTVVRLKSFSNDLSSVAADAQNRVKEFGSSYPRASQALARLNDECVEAEVQLGRFLDKMTAKTQGNRLRNLEANGRAAFRAIWSEKQVEEWREKLERIRNQIMMNVLMCLWDEGKKTRELAEGIDGGIGALIDVVGRIELTMHSLQDDFKKISDGGHLTDPSGQTRLEDAIWESTGFLDVTDDTHGQKSPPLPIAANLEATSKKILDTLRFEGMTGRHEQIATTYPATFEWLFQTGDFTKWLQSENKEVFWVTGKPASGKSTLIKFISTHPSLRQHLQSWAGDSQLYVASFYLWSAGSKSQKSRVGLLRSLLYQLLSQKPELCHVVSPRRQLFYDLAGQNAAPPAWQWKELRDCLVRFAFSIQGKGRLALFIDGLDEYDGNHEEFVAFLKHLHLQCQPKLCVSSRPWNIFSDEFRSSPSLRMELLTKSDIDIYIEGRLGGNISIQELRQAEPKDMRALMKEIRDKAEGIFLWVVLVVEQLLEVTRDHPHMSAIWEVLNSLPQGLEELYEAIQRTVSPSNLEMASKLYQLVMEWKRTWNGQIGAIFLWFALDCMDPLQQMSYPNRSKERVLLPLVTRTLAGNTKGILQVSTSDNALCPPTVDFLHRTAFDWIRMETNWSKICSQGPQNYQPTVNLVIALVNHLRSLGPAPLNHDQVRVEYIFRVLKISGDIQNTPENRAYIAIILDQIELDHLLPPHLAPFFAETEIPTNNRQVLHGLLTLAAGFCCLTYLQAKADALPETGSPHYRNYKGKSAFKSLFTRDIPPISLLEASVFGMTRNAAHGLALEGADENITRHGLKERNDVTPWHISRRLDTVEFLLTQQLKPSSYLKNQIKSRVKQSSITGLRTTPEDRYWFLVAKLFKHYSDSNYMNRIKHEILPDIEYSRLENEFPDLTIGHNNAYAMRREYDLGRPSDPENAFSILF</sequence>
<dbReference type="Proteomes" id="UP001149165">
    <property type="component" value="Unassembled WGS sequence"/>
</dbReference>
<keyword evidence="5" id="KW-1185">Reference proteome</keyword>
<dbReference type="AlphaFoldDB" id="A0A9W9FUT0"/>
<dbReference type="PANTHER" id="PTHR10039:SF5">
    <property type="entry name" value="NACHT DOMAIN-CONTAINING PROTEIN"/>
    <property type="match status" value="1"/>
</dbReference>
<organism evidence="4 5">
    <name type="scientific">Penicillium angulare</name>
    <dbReference type="NCBI Taxonomy" id="116970"/>
    <lineage>
        <taxon>Eukaryota</taxon>
        <taxon>Fungi</taxon>
        <taxon>Dikarya</taxon>
        <taxon>Ascomycota</taxon>
        <taxon>Pezizomycotina</taxon>
        <taxon>Eurotiomycetes</taxon>
        <taxon>Eurotiomycetidae</taxon>
        <taxon>Eurotiales</taxon>
        <taxon>Aspergillaceae</taxon>
        <taxon>Penicillium</taxon>
    </lineage>
</organism>
<dbReference type="InterPro" id="IPR056884">
    <property type="entry name" value="NPHP3-like_N"/>
</dbReference>
<evidence type="ECO:0000313" key="5">
    <source>
        <dbReference type="Proteomes" id="UP001149165"/>
    </source>
</evidence>
<dbReference type="Pfam" id="PF24883">
    <property type="entry name" value="NPHP3_N"/>
    <property type="match status" value="1"/>
</dbReference>
<feature type="coiled-coil region" evidence="2">
    <location>
        <begin position="69"/>
        <end position="139"/>
    </location>
</feature>
<evidence type="ECO:0000259" key="3">
    <source>
        <dbReference type="Pfam" id="PF24883"/>
    </source>
</evidence>
<dbReference type="PANTHER" id="PTHR10039">
    <property type="entry name" value="AMELOGENIN"/>
    <property type="match status" value="1"/>
</dbReference>
<feature type="domain" description="Nephrocystin 3-like N-terminal" evidence="3">
    <location>
        <begin position="266"/>
        <end position="443"/>
    </location>
</feature>
<gene>
    <name evidence="4" type="ORF">N7456_003515</name>
</gene>
<keyword evidence="2" id="KW-0175">Coiled coil</keyword>
<reference evidence="4" key="1">
    <citation type="submission" date="2022-11" db="EMBL/GenBank/DDBJ databases">
        <authorList>
            <person name="Petersen C."/>
        </authorList>
    </citation>
    <scope>NUCLEOTIDE SEQUENCE</scope>
    <source>
        <strain evidence="4">IBT 30069</strain>
    </source>
</reference>
<dbReference type="SUPFAM" id="SSF52540">
    <property type="entry name" value="P-loop containing nucleoside triphosphate hydrolases"/>
    <property type="match status" value="1"/>
</dbReference>
<proteinExistence type="predicted"/>
<name>A0A9W9FUT0_9EURO</name>
<keyword evidence="1" id="KW-0677">Repeat</keyword>
<comment type="caution">
    <text evidence="4">The sequence shown here is derived from an EMBL/GenBank/DDBJ whole genome shotgun (WGS) entry which is preliminary data.</text>
</comment>
<evidence type="ECO:0000256" key="2">
    <source>
        <dbReference type="SAM" id="Coils"/>
    </source>
</evidence>
<dbReference type="EMBL" id="JAPQKH010000003">
    <property type="protein sequence ID" value="KAJ5106840.1"/>
    <property type="molecule type" value="Genomic_DNA"/>
</dbReference>
<protein>
    <recommendedName>
        <fullName evidence="3">Nephrocystin 3-like N-terminal domain-containing protein</fullName>
    </recommendedName>
</protein>
<evidence type="ECO:0000313" key="4">
    <source>
        <dbReference type="EMBL" id="KAJ5106840.1"/>
    </source>
</evidence>
<dbReference type="Gene3D" id="3.40.50.300">
    <property type="entry name" value="P-loop containing nucleotide triphosphate hydrolases"/>
    <property type="match status" value="1"/>
</dbReference>
<reference evidence="4" key="2">
    <citation type="journal article" date="2023" name="IMA Fungus">
        <title>Comparative genomic study of the Penicillium genus elucidates a diverse pangenome and 15 lateral gene transfer events.</title>
        <authorList>
            <person name="Petersen C."/>
            <person name="Sorensen T."/>
            <person name="Nielsen M.R."/>
            <person name="Sondergaard T.E."/>
            <person name="Sorensen J.L."/>
            <person name="Fitzpatrick D.A."/>
            <person name="Frisvad J.C."/>
            <person name="Nielsen K.L."/>
        </authorList>
    </citation>
    <scope>NUCLEOTIDE SEQUENCE</scope>
    <source>
        <strain evidence="4">IBT 30069</strain>
    </source>
</reference>
<dbReference type="InterPro" id="IPR027417">
    <property type="entry name" value="P-loop_NTPase"/>
</dbReference>